<dbReference type="InterPro" id="IPR029058">
    <property type="entry name" value="AB_hydrolase_fold"/>
</dbReference>
<dbReference type="PANTHER" id="PTHR45856:SF11">
    <property type="entry name" value="FUNGAL LIPASE-LIKE DOMAIN-CONTAINING PROTEIN"/>
    <property type="match status" value="1"/>
</dbReference>
<dbReference type="EMBL" id="MAAF01000047">
    <property type="protein sequence ID" value="OUR81332.1"/>
    <property type="molecule type" value="Genomic_DNA"/>
</dbReference>
<dbReference type="PANTHER" id="PTHR45856">
    <property type="entry name" value="ALPHA/BETA-HYDROLASES SUPERFAMILY PROTEIN"/>
    <property type="match status" value="1"/>
</dbReference>
<name>A0A1Y5EF12_COLPS</name>
<evidence type="ECO:0000313" key="3">
    <source>
        <dbReference type="Proteomes" id="UP000243053"/>
    </source>
</evidence>
<dbReference type="Proteomes" id="UP000243053">
    <property type="component" value="Unassembled WGS sequence"/>
</dbReference>
<dbReference type="SMR" id="A0A1Y5EF12"/>
<dbReference type="CDD" id="cd00519">
    <property type="entry name" value="Lipase_3"/>
    <property type="match status" value="1"/>
</dbReference>
<feature type="domain" description="Fungal lipase-type" evidence="1">
    <location>
        <begin position="76"/>
        <end position="205"/>
    </location>
</feature>
<sequence length="277" mass="31348">MNYYDKFPGINQTESYDEKTSLSLAIACHLAYEKDENKIALVVESWGYQFDGAIEIVKKPDVDTQCYLMSNADNIVVVFRGSDSLKDWFANFQAVYDPGPLKNTKAHEGFQDSLFPAVIGITNLLDNVFSKNKKIWITGHSLGGALSSLYAGMLIENKYRVYGIYTFASPRPGNEAFKVGLNNKIIGPHFRVVNFGDVVPHIPPEPFYSHPGARVILKEEVREHSDESWFSQRIEALRVFISNATETLDVTDNHRLSADEESYIPRLIKDLERSDNE</sequence>
<accession>A0A1Y5EF12</accession>
<organism evidence="2 3">
    <name type="scientific">Colwellia psychrerythraea</name>
    <name type="common">Vibrio psychroerythus</name>
    <dbReference type="NCBI Taxonomy" id="28229"/>
    <lineage>
        <taxon>Bacteria</taxon>
        <taxon>Pseudomonadati</taxon>
        <taxon>Pseudomonadota</taxon>
        <taxon>Gammaproteobacteria</taxon>
        <taxon>Alteromonadales</taxon>
        <taxon>Colwelliaceae</taxon>
        <taxon>Colwellia</taxon>
    </lineage>
</organism>
<evidence type="ECO:0000313" key="2">
    <source>
        <dbReference type="EMBL" id="OUR81332.1"/>
    </source>
</evidence>
<gene>
    <name evidence="2" type="ORF">A9Q75_07780</name>
</gene>
<evidence type="ECO:0000259" key="1">
    <source>
        <dbReference type="Pfam" id="PF01764"/>
    </source>
</evidence>
<dbReference type="Gene3D" id="3.40.50.1820">
    <property type="entry name" value="alpha/beta hydrolase"/>
    <property type="match status" value="1"/>
</dbReference>
<dbReference type="AlphaFoldDB" id="A0A1Y5EF12"/>
<proteinExistence type="predicted"/>
<protein>
    <submittedName>
        <fullName evidence="2">Lipase</fullName>
    </submittedName>
</protein>
<dbReference type="SUPFAM" id="SSF53474">
    <property type="entry name" value="alpha/beta-Hydrolases"/>
    <property type="match status" value="1"/>
</dbReference>
<dbReference type="GO" id="GO:0006629">
    <property type="term" value="P:lipid metabolic process"/>
    <property type="evidence" value="ECO:0007669"/>
    <property type="project" value="InterPro"/>
</dbReference>
<dbReference type="Pfam" id="PF01764">
    <property type="entry name" value="Lipase_3"/>
    <property type="match status" value="1"/>
</dbReference>
<dbReference type="InterPro" id="IPR002921">
    <property type="entry name" value="Fungal_lipase-type"/>
</dbReference>
<dbReference type="InterPro" id="IPR051218">
    <property type="entry name" value="Sec_MonoDiacylglyc_Lipase"/>
</dbReference>
<reference evidence="3" key="1">
    <citation type="journal article" date="2017" name="Proc. Natl. Acad. Sci. U.S.A.">
        <title>Simulation of Deepwater Horizon oil plume reveals substrate specialization within a complex community of hydrocarbon degraders.</title>
        <authorList>
            <person name="Hu P."/>
            <person name="Dubinsky E.A."/>
            <person name="Probst A.J."/>
            <person name="Wang J."/>
            <person name="Sieber C.M.K."/>
            <person name="Tom L.M."/>
            <person name="Gardinali P."/>
            <person name="Banfield J.F."/>
            <person name="Atlas R.M."/>
            <person name="Andersen G.L."/>
        </authorList>
    </citation>
    <scope>NUCLEOTIDE SEQUENCE [LARGE SCALE GENOMIC DNA]</scope>
</reference>
<comment type="caution">
    <text evidence="2">The sequence shown here is derived from an EMBL/GenBank/DDBJ whole genome shotgun (WGS) entry which is preliminary data.</text>
</comment>